<feature type="domain" description="NAD-dependent epimerase/dehydratase" evidence="2">
    <location>
        <begin position="8"/>
        <end position="91"/>
    </location>
</feature>
<name>A0ABU3D413_9FLAO</name>
<evidence type="ECO:0000313" key="3">
    <source>
        <dbReference type="EMBL" id="MDT0676274.1"/>
    </source>
</evidence>
<dbReference type="InterPro" id="IPR001509">
    <property type="entry name" value="Epimerase_deHydtase"/>
</dbReference>
<dbReference type="RefSeq" id="WP_311502610.1">
    <property type="nucleotide sequence ID" value="NZ_JAVRHK010000003.1"/>
</dbReference>
<reference evidence="3 4" key="1">
    <citation type="submission" date="2023-09" db="EMBL/GenBank/DDBJ databases">
        <authorList>
            <person name="Rey-Velasco X."/>
        </authorList>
    </citation>
    <scope>NUCLEOTIDE SEQUENCE [LARGE SCALE GENOMIC DNA]</scope>
    <source>
        <strain evidence="3 4">F117</strain>
    </source>
</reference>
<evidence type="ECO:0000259" key="2">
    <source>
        <dbReference type="Pfam" id="PF01370"/>
    </source>
</evidence>
<dbReference type="EMBL" id="JAVRHK010000003">
    <property type="protein sequence ID" value="MDT0676274.1"/>
    <property type="molecule type" value="Genomic_DNA"/>
</dbReference>
<dbReference type="Pfam" id="PF01370">
    <property type="entry name" value="Epimerase"/>
    <property type="match status" value="1"/>
</dbReference>
<protein>
    <submittedName>
        <fullName evidence="3">NAD-dependent epimerase/dehydratase family protein</fullName>
    </submittedName>
</protein>
<dbReference type="InterPro" id="IPR036291">
    <property type="entry name" value="NAD(P)-bd_dom_sf"/>
</dbReference>
<organism evidence="3 4">
    <name type="scientific">Autumnicola musiva</name>
    <dbReference type="NCBI Taxonomy" id="3075589"/>
    <lineage>
        <taxon>Bacteria</taxon>
        <taxon>Pseudomonadati</taxon>
        <taxon>Bacteroidota</taxon>
        <taxon>Flavobacteriia</taxon>
        <taxon>Flavobacteriales</taxon>
        <taxon>Flavobacteriaceae</taxon>
        <taxon>Autumnicola</taxon>
    </lineage>
</organism>
<dbReference type="PANTHER" id="PTHR14097">
    <property type="entry name" value="OXIDOREDUCTASE HTATIP2"/>
    <property type="match status" value="1"/>
</dbReference>
<dbReference type="PANTHER" id="PTHR14097:SF8">
    <property type="entry name" value="NAD(P)-BINDING DOMAIN-CONTAINING PROTEIN"/>
    <property type="match status" value="1"/>
</dbReference>
<gene>
    <name evidence="3" type="ORF">RM539_06730</name>
</gene>
<dbReference type="SUPFAM" id="SSF51735">
    <property type="entry name" value="NAD(P)-binding Rossmann-fold domains"/>
    <property type="match status" value="1"/>
</dbReference>
<accession>A0ABU3D413</accession>
<keyword evidence="4" id="KW-1185">Reference proteome</keyword>
<sequence length="136" mass="15293">MTNSGLKIIITGATGMVGEGVLRVFMEQPEVLQILLVSRKPSGIHHEKLKEVILKDFFNIREIRDEISGYDACFFCAGISSLGKKEEEYRRITYYLTIEFAKTFGEQNQDAIFTYVSGAGTSPDGKLMWSRVKGET</sequence>
<dbReference type="Gene3D" id="3.40.50.720">
    <property type="entry name" value="NAD(P)-binding Rossmann-like Domain"/>
    <property type="match status" value="1"/>
</dbReference>
<evidence type="ECO:0000256" key="1">
    <source>
        <dbReference type="ARBA" id="ARBA00004370"/>
    </source>
</evidence>
<evidence type="ECO:0000313" key="4">
    <source>
        <dbReference type="Proteomes" id="UP001262582"/>
    </source>
</evidence>
<proteinExistence type="predicted"/>
<dbReference type="Proteomes" id="UP001262582">
    <property type="component" value="Unassembled WGS sequence"/>
</dbReference>
<comment type="subcellular location">
    <subcellularLocation>
        <location evidence="1">Membrane</location>
    </subcellularLocation>
</comment>
<comment type="caution">
    <text evidence="3">The sequence shown here is derived from an EMBL/GenBank/DDBJ whole genome shotgun (WGS) entry which is preliminary data.</text>
</comment>